<evidence type="ECO:0000313" key="4">
    <source>
        <dbReference type="Proteomes" id="UP000076532"/>
    </source>
</evidence>
<dbReference type="Proteomes" id="UP000076532">
    <property type="component" value="Unassembled WGS sequence"/>
</dbReference>
<dbReference type="Pfam" id="PF07714">
    <property type="entry name" value="PK_Tyr_Ser-Thr"/>
    <property type="match status" value="1"/>
</dbReference>
<dbReference type="InterPro" id="IPR011009">
    <property type="entry name" value="Kinase-like_dom_sf"/>
</dbReference>
<dbReference type="PANTHER" id="PTHR44329:SF214">
    <property type="entry name" value="PROTEIN KINASE DOMAIN-CONTAINING PROTEIN"/>
    <property type="match status" value="1"/>
</dbReference>
<dbReference type="InterPro" id="IPR008271">
    <property type="entry name" value="Ser/Thr_kinase_AS"/>
</dbReference>
<evidence type="ECO:0000259" key="2">
    <source>
        <dbReference type="PROSITE" id="PS50011"/>
    </source>
</evidence>
<dbReference type="InterPro" id="IPR000719">
    <property type="entry name" value="Prot_kinase_dom"/>
</dbReference>
<dbReference type="GO" id="GO:0005524">
    <property type="term" value="F:ATP binding"/>
    <property type="evidence" value="ECO:0007669"/>
    <property type="project" value="InterPro"/>
</dbReference>
<dbReference type="STRING" id="436010.A0A167WLD4"/>
<reference evidence="3 4" key="1">
    <citation type="journal article" date="2016" name="Mol. Biol. Evol.">
        <title>Comparative Genomics of Early-Diverging Mushroom-Forming Fungi Provides Insights into the Origins of Lignocellulose Decay Capabilities.</title>
        <authorList>
            <person name="Nagy L.G."/>
            <person name="Riley R."/>
            <person name="Tritt A."/>
            <person name="Adam C."/>
            <person name="Daum C."/>
            <person name="Floudas D."/>
            <person name="Sun H."/>
            <person name="Yadav J.S."/>
            <person name="Pangilinan J."/>
            <person name="Larsson K.H."/>
            <person name="Matsuura K."/>
            <person name="Barry K."/>
            <person name="Labutti K."/>
            <person name="Kuo R."/>
            <person name="Ohm R.A."/>
            <person name="Bhattacharya S.S."/>
            <person name="Shirouzu T."/>
            <person name="Yoshinaga Y."/>
            <person name="Martin F.M."/>
            <person name="Grigoriev I.V."/>
            <person name="Hibbett D.S."/>
        </authorList>
    </citation>
    <scope>NUCLEOTIDE SEQUENCE [LARGE SCALE GENOMIC DNA]</scope>
    <source>
        <strain evidence="3 4">CBS 109695</strain>
    </source>
</reference>
<feature type="compositionally biased region" description="Basic and acidic residues" evidence="1">
    <location>
        <begin position="296"/>
        <end position="307"/>
    </location>
</feature>
<feature type="region of interest" description="Disordered" evidence="1">
    <location>
        <begin position="296"/>
        <end position="317"/>
    </location>
</feature>
<dbReference type="PROSITE" id="PS00108">
    <property type="entry name" value="PROTEIN_KINASE_ST"/>
    <property type="match status" value="1"/>
</dbReference>
<keyword evidence="4" id="KW-1185">Reference proteome</keyword>
<protein>
    <submittedName>
        <fullName evidence="3">Kinase-like protein</fullName>
    </submittedName>
</protein>
<dbReference type="SUPFAM" id="SSF56112">
    <property type="entry name" value="Protein kinase-like (PK-like)"/>
    <property type="match status" value="1"/>
</dbReference>
<dbReference type="OrthoDB" id="10261027at2759"/>
<dbReference type="PRINTS" id="PR00109">
    <property type="entry name" value="TYRKINASE"/>
</dbReference>
<evidence type="ECO:0000313" key="3">
    <source>
        <dbReference type="EMBL" id="KZP06232.1"/>
    </source>
</evidence>
<dbReference type="EMBL" id="KV417798">
    <property type="protein sequence ID" value="KZP06232.1"/>
    <property type="molecule type" value="Genomic_DNA"/>
</dbReference>
<dbReference type="InterPro" id="IPR001245">
    <property type="entry name" value="Ser-Thr/Tyr_kinase_cat_dom"/>
</dbReference>
<dbReference type="PROSITE" id="PS50011">
    <property type="entry name" value="PROTEIN_KINASE_DOM"/>
    <property type="match status" value="1"/>
</dbReference>
<dbReference type="AlphaFoldDB" id="A0A167WLD4"/>
<dbReference type="Gene3D" id="1.10.510.10">
    <property type="entry name" value="Transferase(Phosphotransferase) domain 1"/>
    <property type="match status" value="1"/>
</dbReference>
<accession>A0A167WLD4</accession>
<feature type="domain" description="Protein kinase" evidence="2">
    <location>
        <begin position="1"/>
        <end position="227"/>
    </location>
</feature>
<evidence type="ECO:0000256" key="1">
    <source>
        <dbReference type="SAM" id="MobiDB-lite"/>
    </source>
</evidence>
<proteinExistence type="predicted"/>
<name>A0A167WLD4_9AGAM</name>
<organism evidence="3 4">
    <name type="scientific">Athelia psychrophila</name>
    <dbReference type="NCBI Taxonomy" id="1759441"/>
    <lineage>
        <taxon>Eukaryota</taxon>
        <taxon>Fungi</taxon>
        <taxon>Dikarya</taxon>
        <taxon>Basidiomycota</taxon>
        <taxon>Agaricomycotina</taxon>
        <taxon>Agaricomycetes</taxon>
        <taxon>Agaricomycetidae</taxon>
        <taxon>Atheliales</taxon>
        <taxon>Atheliaceae</taxon>
        <taxon>Athelia</taxon>
    </lineage>
</organism>
<gene>
    <name evidence="3" type="ORF">FIBSPDRAFT_764766</name>
</gene>
<dbReference type="PANTHER" id="PTHR44329">
    <property type="entry name" value="SERINE/THREONINE-PROTEIN KINASE TNNI3K-RELATED"/>
    <property type="match status" value="1"/>
</dbReference>
<sequence length="346" mass="38715">MVTTYSAREALTDDPQIWSKLRHPHILPFLGANIWDDRPFIVMPYLKNGNARDYIQNYPECNRAAILHQASLGLVYLHSMNIVHADMKGHNILIDGGGKAVLCDFGLSRVKTDINSQSREAGKEEIYGSINWMAPERLLGRSLRMPSDIYSFGMTIYEVFANDVPFADMHPLYFIQLVARENTRPEKPDADDNFTPEIWALAGRCWVHAPSDRPSAKDICDALEKVVAPCISGSTPRHHSTPNTLAGLEAIPPGIREGLARQEKIEPSVLDGREGIHLVPSVDVLREIVAKGVEDKFTSRPESQQEDKDCEDTVPNDLRVGAFTPETSLTKPRLYVFVGRFVTHSN</sequence>
<dbReference type="SMART" id="SM00220">
    <property type="entry name" value="S_TKc"/>
    <property type="match status" value="1"/>
</dbReference>
<dbReference type="InterPro" id="IPR051681">
    <property type="entry name" value="Ser/Thr_Kinases-Pseudokinases"/>
</dbReference>
<dbReference type="GO" id="GO:0004674">
    <property type="term" value="F:protein serine/threonine kinase activity"/>
    <property type="evidence" value="ECO:0007669"/>
    <property type="project" value="TreeGrafter"/>
</dbReference>